<dbReference type="AlphaFoldDB" id="A0A127P8L8"/>
<evidence type="ECO:0000256" key="1">
    <source>
        <dbReference type="SAM" id="MobiDB-lite"/>
    </source>
</evidence>
<feature type="compositionally biased region" description="Low complexity" evidence="1">
    <location>
        <begin position="39"/>
        <end position="49"/>
    </location>
</feature>
<gene>
    <name evidence="3" type="ORF">CFter6_1455</name>
</gene>
<feature type="signal peptide" evidence="2">
    <location>
        <begin position="1"/>
        <end position="21"/>
    </location>
</feature>
<dbReference type="RefSeq" id="WP_061539294.1">
    <property type="nucleotide sequence ID" value="NZ_CP013232.1"/>
</dbReference>
<accession>A0A127P8L8</accession>
<protein>
    <submittedName>
        <fullName evidence="3">Uncharacterized protein</fullName>
    </submittedName>
</protein>
<reference evidence="3 4" key="1">
    <citation type="submission" date="2015-11" db="EMBL/GenBank/DDBJ databases">
        <title>Exploring the genomic traits of fungus-feeding bacterial genus Collimonas.</title>
        <authorList>
            <person name="Song C."/>
            <person name="Schmidt R."/>
            <person name="de Jager V."/>
            <person name="Krzyzanowska D."/>
            <person name="Jongedijk E."/>
            <person name="Cankar K."/>
            <person name="Beekwilder J."/>
            <person name="van Veen A."/>
            <person name="de Boer W."/>
            <person name="van Veen J.A."/>
            <person name="Garbeva P."/>
        </authorList>
    </citation>
    <scope>NUCLEOTIDE SEQUENCE [LARGE SCALE GENOMIC DNA]</scope>
    <source>
        <strain evidence="3 4">Ter6</strain>
    </source>
</reference>
<organism evidence="3">
    <name type="scientific">Collimonas fungivorans</name>
    <dbReference type="NCBI Taxonomy" id="158899"/>
    <lineage>
        <taxon>Bacteria</taxon>
        <taxon>Pseudomonadati</taxon>
        <taxon>Pseudomonadota</taxon>
        <taxon>Betaproteobacteria</taxon>
        <taxon>Burkholderiales</taxon>
        <taxon>Oxalobacteraceae</taxon>
        <taxon>Collimonas</taxon>
    </lineage>
</organism>
<feature type="compositionally biased region" description="Basic residues" evidence="1">
    <location>
        <begin position="50"/>
        <end position="62"/>
    </location>
</feature>
<sequence length="72" mass="7018">MKINKLLAAIVVAAFALPVMAQNAPAAAPAPAAPAAAPAADAAAAAPAKKAGKKHHHKKSHKITATPVNKGA</sequence>
<evidence type="ECO:0000313" key="4">
    <source>
        <dbReference type="Proteomes" id="UP000072421"/>
    </source>
</evidence>
<feature type="region of interest" description="Disordered" evidence="1">
    <location>
        <begin position="39"/>
        <end position="72"/>
    </location>
</feature>
<name>A0A127P8L8_9BURK</name>
<dbReference type="PATRIC" id="fig|158899.10.peg.1466"/>
<dbReference type="EMBL" id="CP013232">
    <property type="protein sequence ID" value="AMO94162.1"/>
    <property type="molecule type" value="Genomic_DNA"/>
</dbReference>
<feature type="chain" id="PRO_5007276738" evidence="2">
    <location>
        <begin position="22"/>
        <end position="72"/>
    </location>
</feature>
<evidence type="ECO:0000313" key="3">
    <source>
        <dbReference type="EMBL" id="AMO94162.1"/>
    </source>
</evidence>
<evidence type="ECO:0000256" key="2">
    <source>
        <dbReference type="SAM" id="SignalP"/>
    </source>
</evidence>
<proteinExistence type="predicted"/>
<dbReference type="Proteomes" id="UP000072421">
    <property type="component" value="Chromosome"/>
</dbReference>
<keyword evidence="2" id="KW-0732">Signal</keyword>